<dbReference type="EMBL" id="MT141515">
    <property type="protein sequence ID" value="QJA64197.1"/>
    <property type="molecule type" value="Genomic_DNA"/>
</dbReference>
<protein>
    <submittedName>
        <fullName evidence="2">Uncharacterized protein</fullName>
    </submittedName>
</protein>
<sequence>MRGIAIKQLTECVPGGSEDYRAGYILKFNYDVDAVEQLKKLVPHTHREWHPDAHFWWVSEEYENVLTKMFGNFEALTKWQGKLL</sequence>
<reference evidence="2" key="1">
    <citation type="submission" date="2020-03" db="EMBL/GenBank/DDBJ databases">
        <title>The deep terrestrial virosphere.</title>
        <authorList>
            <person name="Holmfeldt K."/>
            <person name="Nilsson E."/>
            <person name="Simone D."/>
            <person name="Lopez-Fernandez M."/>
            <person name="Wu X."/>
            <person name="de Brujin I."/>
            <person name="Lundin D."/>
            <person name="Andersson A."/>
            <person name="Bertilsson S."/>
            <person name="Dopson M."/>
        </authorList>
    </citation>
    <scope>NUCLEOTIDE SEQUENCE</scope>
    <source>
        <strain evidence="2">MM415A00310</strain>
        <strain evidence="1">MM415B00528</strain>
    </source>
</reference>
<dbReference type="AlphaFoldDB" id="A0A6M3KNI4"/>
<evidence type="ECO:0000313" key="2">
    <source>
        <dbReference type="EMBL" id="QJA83124.1"/>
    </source>
</evidence>
<name>A0A6M3KNI4_9ZZZZ</name>
<gene>
    <name evidence="2" type="ORF">MM415A00310_0004</name>
    <name evidence="1" type="ORF">MM415B00528_0004</name>
</gene>
<accession>A0A6M3KNI4</accession>
<organism evidence="2">
    <name type="scientific">viral metagenome</name>
    <dbReference type="NCBI Taxonomy" id="1070528"/>
    <lineage>
        <taxon>unclassified sequences</taxon>
        <taxon>metagenomes</taxon>
        <taxon>organismal metagenomes</taxon>
    </lineage>
</organism>
<evidence type="ECO:0000313" key="1">
    <source>
        <dbReference type="EMBL" id="QJA64197.1"/>
    </source>
</evidence>
<proteinExistence type="predicted"/>
<dbReference type="EMBL" id="MT142504">
    <property type="protein sequence ID" value="QJA83124.1"/>
    <property type="molecule type" value="Genomic_DNA"/>
</dbReference>